<sequence>MPPQSKKKKRLPAPQIILVTGANKGLGLSIIQVVAQRESPTPRNTCILCSRDIDAGQKAAQELRAQGYVTGDEQIAAAVKYVEETYGRLDVLINNAGTLITPPNTTTTTTFPNLPTTRQSYNAILNLHITSIALTTLSFTALLHQSPSPKVINISSDIASMQNVLTATTNAPRHPPYAASKIGMNGLTVHMQVSEDDRVREEGAMKPRIRFYAVAPGPLKTGFNGFSGPRAPEEGAEVVVRLVRDEGVFEGGMRVVPW</sequence>
<dbReference type="RefSeq" id="XP_025398872.1">
    <property type="nucleotide sequence ID" value="XM_025545917.1"/>
</dbReference>
<name>A0A317W3S6_9EURO</name>
<dbReference type="GO" id="GO:0044550">
    <property type="term" value="P:secondary metabolite biosynthetic process"/>
    <property type="evidence" value="ECO:0007669"/>
    <property type="project" value="UniProtKB-ARBA"/>
</dbReference>
<dbReference type="InterPro" id="IPR020904">
    <property type="entry name" value="Sc_DH/Rdtase_CS"/>
</dbReference>
<dbReference type="Pfam" id="PF00106">
    <property type="entry name" value="adh_short"/>
    <property type="match status" value="1"/>
</dbReference>
<evidence type="ECO:0000256" key="4">
    <source>
        <dbReference type="RuleBase" id="RU000363"/>
    </source>
</evidence>
<dbReference type="VEuPathDB" id="FungiDB:BO70DRAFT_387595"/>
<dbReference type="PROSITE" id="PS00061">
    <property type="entry name" value="ADH_SHORT"/>
    <property type="match status" value="1"/>
</dbReference>
<dbReference type="InterPro" id="IPR002347">
    <property type="entry name" value="SDR_fam"/>
</dbReference>
<accession>A0A317W3S6</accession>
<proteinExistence type="inferred from homology"/>
<evidence type="ECO:0000313" key="6">
    <source>
        <dbReference type="Proteomes" id="UP000247233"/>
    </source>
</evidence>
<comment type="similarity">
    <text evidence="1 4">Belongs to the short-chain dehydrogenases/reductases (SDR) family.</text>
</comment>
<keyword evidence="6" id="KW-1185">Reference proteome</keyword>
<dbReference type="PRINTS" id="PR00080">
    <property type="entry name" value="SDRFAMILY"/>
</dbReference>
<gene>
    <name evidence="5" type="ORF">BO70DRAFT_387595</name>
</gene>
<dbReference type="PANTHER" id="PTHR43490:SF99">
    <property type="entry name" value="SHORT-CHAIN DEHYDROGENASE_REDUCTASE"/>
    <property type="match status" value="1"/>
</dbReference>
<dbReference type="Proteomes" id="UP000247233">
    <property type="component" value="Unassembled WGS sequence"/>
</dbReference>
<dbReference type="PANTHER" id="PTHR43490">
    <property type="entry name" value="(+)-NEOMENTHOL DEHYDROGENASE"/>
    <property type="match status" value="1"/>
</dbReference>
<comment type="caution">
    <text evidence="5">The sequence shown here is derived from an EMBL/GenBank/DDBJ whole genome shotgun (WGS) entry which is preliminary data.</text>
</comment>
<keyword evidence="3" id="KW-0560">Oxidoreductase</keyword>
<evidence type="ECO:0000256" key="3">
    <source>
        <dbReference type="ARBA" id="ARBA00023002"/>
    </source>
</evidence>
<dbReference type="GO" id="GO:0016020">
    <property type="term" value="C:membrane"/>
    <property type="evidence" value="ECO:0007669"/>
    <property type="project" value="TreeGrafter"/>
</dbReference>
<protein>
    <submittedName>
        <fullName evidence="5">NAD(P)-binding protein</fullName>
    </submittedName>
</protein>
<reference evidence="5 6" key="1">
    <citation type="submission" date="2016-12" db="EMBL/GenBank/DDBJ databases">
        <title>The genomes of Aspergillus section Nigri reveals drivers in fungal speciation.</title>
        <authorList>
            <consortium name="DOE Joint Genome Institute"/>
            <person name="Vesth T.C."/>
            <person name="Nybo J."/>
            <person name="Theobald S."/>
            <person name="Brandl J."/>
            <person name="Frisvad J.C."/>
            <person name="Nielsen K.F."/>
            <person name="Lyhne E.K."/>
            <person name="Kogle M.E."/>
            <person name="Kuo A."/>
            <person name="Riley R."/>
            <person name="Clum A."/>
            <person name="Nolan M."/>
            <person name="Lipzen A."/>
            <person name="Salamov A."/>
            <person name="Henrissat B."/>
            <person name="Wiebenga A."/>
            <person name="De Vries R.P."/>
            <person name="Grigoriev I.V."/>
            <person name="Mortensen U.H."/>
            <person name="Andersen M.R."/>
            <person name="Baker S.E."/>
        </authorList>
    </citation>
    <scope>NUCLEOTIDE SEQUENCE [LARGE SCALE GENOMIC DNA]</scope>
    <source>
        <strain evidence="5 6">CBS 117.55</strain>
    </source>
</reference>
<dbReference type="PRINTS" id="PR00081">
    <property type="entry name" value="GDHRDH"/>
</dbReference>
<dbReference type="GeneID" id="37068154"/>
<dbReference type="GO" id="GO:0016491">
    <property type="term" value="F:oxidoreductase activity"/>
    <property type="evidence" value="ECO:0007669"/>
    <property type="project" value="UniProtKB-KW"/>
</dbReference>
<dbReference type="SUPFAM" id="SSF51735">
    <property type="entry name" value="NAD(P)-binding Rossmann-fold domains"/>
    <property type="match status" value="1"/>
</dbReference>
<evidence type="ECO:0000313" key="5">
    <source>
        <dbReference type="EMBL" id="PWY80569.1"/>
    </source>
</evidence>
<dbReference type="Gene3D" id="3.40.50.720">
    <property type="entry name" value="NAD(P)-binding Rossmann-like Domain"/>
    <property type="match status" value="1"/>
</dbReference>
<evidence type="ECO:0000256" key="1">
    <source>
        <dbReference type="ARBA" id="ARBA00006484"/>
    </source>
</evidence>
<keyword evidence="2" id="KW-0521">NADP</keyword>
<dbReference type="OrthoDB" id="191139at2759"/>
<dbReference type="STRING" id="1448321.A0A317W3S6"/>
<dbReference type="EMBL" id="MSFL01000014">
    <property type="protein sequence ID" value="PWY80569.1"/>
    <property type="molecule type" value="Genomic_DNA"/>
</dbReference>
<dbReference type="AlphaFoldDB" id="A0A317W3S6"/>
<organism evidence="5 6">
    <name type="scientific">Aspergillus heteromorphus CBS 117.55</name>
    <dbReference type="NCBI Taxonomy" id="1448321"/>
    <lineage>
        <taxon>Eukaryota</taxon>
        <taxon>Fungi</taxon>
        <taxon>Dikarya</taxon>
        <taxon>Ascomycota</taxon>
        <taxon>Pezizomycotina</taxon>
        <taxon>Eurotiomycetes</taxon>
        <taxon>Eurotiomycetidae</taxon>
        <taxon>Eurotiales</taxon>
        <taxon>Aspergillaceae</taxon>
        <taxon>Aspergillus</taxon>
        <taxon>Aspergillus subgen. Circumdati</taxon>
    </lineage>
</organism>
<evidence type="ECO:0000256" key="2">
    <source>
        <dbReference type="ARBA" id="ARBA00022857"/>
    </source>
</evidence>
<dbReference type="InterPro" id="IPR036291">
    <property type="entry name" value="NAD(P)-bd_dom_sf"/>
</dbReference>